<sequence length="220" mass="25306">MTLASSAKKPSKTFDELMSPPIDFSAFIMNGLNINNLTQEILLGPAFRLLKGTRGNYPFDFTKPIPLFKIGNRQKVPVDYFFNNVLKYLQGGISTMTYMNSLTKTKVAQYDLPGIKDMVLNIWSPVKVPYDKRALWEILHWRVQCETFFAYARGLQSKQDVYSTKCIMAVTQVEVIRKHGYGHLQEIVVSRSDNDLYRFKEGDFSRLSINEIEDMLLLVV</sequence>
<comment type="caution">
    <text evidence="1">The sequence shown here is derived from an EMBL/GenBank/DDBJ whole genome shotgun (WGS) entry which is preliminary data.</text>
</comment>
<gene>
    <name evidence="1" type="ORF">Tci_056638</name>
</gene>
<proteinExistence type="predicted"/>
<organism evidence="1">
    <name type="scientific">Tanacetum cinerariifolium</name>
    <name type="common">Dalmatian daisy</name>
    <name type="synonym">Chrysanthemum cinerariifolium</name>
    <dbReference type="NCBI Taxonomy" id="118510"/>
    <lineage>
        <taxon>Eukaryota</taxon>
        <taxon>Viridiplantae</taxon>
        <taxon>Streptophyta</taxon>
        <taxon>Embryophyta</taxon>
        <taxon>Tracheophyta</taxon>
        <taxon>Spermatophyta</taxon>
        <taxon>Magnoliopsida</taxon>
        <taxon>eudicotyledons</taxon>
        <taxon>Gunneridae</taxon>
        <taxon>Pentapetalae</taxon>
        <taxon>asterids</taxon>
        <taxon>campanulids</taxon>
        <taxon>Asterales</taxon>
        <taxon>Asteraceae</taxon>
        <taxon>Asteroideae</taxon>
        <taxon>Anthemideae</taxon>
        <taxon>Anthemidinae</taxon>
        <taxon>Tanacetum</taxon>
    </lineage>
</organism>
<name>A0A6L2NF49_TANCI</name>
<dbReference type="AlphaFoldDB" id="A0A6L2NF49"/>
<dbReference type="EMBL" id="BKCJ010008943">
    <property type="protein sequence ID" value="GEU84660.1"/>
    <property type="molecule type" value="Genomic_DNA"/>
</dbReference>
<protein>
    <submittedName>
        <fullName evidence="1">Uncharacterized protein</fullName>
    </submittedName>
</protein>
<reference evidence="1" key="1">
    <citation type="journal article" date="2019" name="Sci. Rep.">
        <title>Draft genome of Tanacetum cinerariifolium, the natural source of mosquito coil.</title>
        <authorList>
            <person name="Yamashiro T."/>
            <person name="Shiraishi A."/>
            <person name="Satake H."/>
            <person name="Nakayama K."/>
        </authorList>
    </citation>
    <scope>NUCLEOTIDE SEQUENCE</scope>
</reference>
<accession>A0A6L2NF49</accession>
<evidence type="ECO:0000313" key="1">
    <source>
        <dbReference type="EMBL" id="GEU84660.1"/>
    </source>
</evidence>